<evidence type="ECO:0000256" key="5">
    <source>
        <dbReference type="SAM" id="MobiDB-lite"/>
    </source>
</evidence>
<dbReference type="Pfam" id="PF00249">
    <property type="entry name" value="Myb_DNA-binding"/>
    <property type="match status" value="1"/>
</dbReference>
<reference evidence="8" key="1">
    <citation type="submission" date="2023-07" db="EMBL/GenBank/DDBJ databases">
        <authorList>
            <consortium name="AG Swart"/>
            <person name="Singh M."/>
            <person name="Singh A."/>
            <person name="Seah K."/>
            <person name="Emmerich C."/>
        </authorList>
    </citation>
    <scope>NUCLEOTIDE SEQUENCE</scope>
    <source>
        <strain evidence="8">DP1</strain>
    </source>
</reference>
<name>A0AAD1Y871_EUPCR</name>
<comment type="caution">
    <text evidence="8">The sequence shown here is derived from an EMBL/GenBank/DDBJ whole genome shotgun (WGS) entry which is preliminary data.</text>
</comment>
<feature type="region of interest" description="Disordered" evidence="5">
    <location>
        <begin position="292"/>
        <end position="343"/>
    </location>
</feature>
<dbReference type="CDD" id="cd00167">
    <property type="entry name" value="SANT"/>
    <property type="match status" value="3"/>
</dbReference>
<dbReference type="InterPro" id="IPR017930">
    <property type="entry name" value="Myb_dom"/>
</dbReference>
<keyword evidence="2" id="KW-0238">DNA-binding</keyword>
<evidence type="ECO:0000313" key="8">
    <source>
        <dbReference type="EMBL" id="CAI2386279.1"/>
    </source>
</evidence>
<organism evidence="8 9">
    <name type="scientific">Euplotes crassus</name>
    <dbReference type="NCBI Taxonomy" id="5936"/>
    <lineage>
        <taxon>Eukaryota</taxon>
        <taxon>Sar</taxon>
        <taxon>Alveolata</taxon>
        <taxon>Ciliophora</taxon>
        <taxon>Intramacronucleata</taxon>
        <taxon>Spirotrichea</taxon>
        <taxon>Hypotrichia</taxon>
        <taxon>Euplotida</taxon>
        <taxon>Euplotidae</taxon>
        <taxon>Moneuplotes</taxon>
    </lineage>
</organism>
<dbReference type="SUPFAM" id="SSF46689">
    <property type="entry name" value="Homeodomain-like"/>
    <property type="match status" value="2"/>
</dbReference>
<dbReference type="PROSITE" id="PS50090">
    <property type="entry name" value="MYB_LIKE"/>
    <property type="match status" value="3"/>
</dbReference>
<protein>
    <submittedName>
        <fullName evidence="8">Uncharacterized protein</fullName>
    </submittedName>
</protein>
<evidence type="ECO:0000256" key="3">
    <source>
        <dbReference type="ARBA" id="ARBA00023163"/>
    </source>
</evidence>
<feature type="compositionally biased region" description="Basic residues" evidence="5">
    <location>
        <begin position="315"/>
        <end position="325"/>
    </location>
</feature>
<dbReference type="PROSITE" id="PS51294">
    <property type="entry name" value="HTH_MYB"/>
    <property type="match status" value="2"/>
</dbReference>
<dbReference type="GO" id="GO:0001006">
    <property type="term" value="F:RNA polymerase III type 3 promoter sequence-specific DNA binding"/>
    <property type="evidence" value="ECO:0007669"/>
    <property type="project" value="TreeGrafter"/>
</dbReference>
<feature type="compositionally biased region" description="Basic and acidic residues" evidence="5">
    <location>
        <begin position="576"/>
        <end position="598"/>
    </location>
</feature>
<evidence type="ECO:0000256" key="2">
    <source>
        <dbReference type="ARBA" id="ARBA00023125"/>
    </source>
</evidence>
<feature type="region of interest" description="Disordered" evidence="5">
    <location>
        <begin position="729"/>
        <end position="750"/>
    </location>
</feature>
<evidence type="ECO:0000259" key="6">
    <source>
        <dbReference type="PROSITE" id="PS50090"/>
    </source>
</evidence>
<dbReference type="InterPro" id="IPR051575">
    <property type="entry name" value="Myb-like_DNA-bd"/>
</dbReference>
<feature type="domain" description="Myb-like" evidence="6">
    <location>
        <begin position="73"/>
        <end position="132"/>
    </location>
</feature>
<keyword evidence="3" id="KW-0804">Transcription</keyword>
<dbReference type="AlphaFoldDB" id="A0AAD1Y871"/>
<feature type="region of interest" description="Disordered" evidence="5">
    <location>
        <begin position="1"/>
        <end position="52"/>
    </location>
</feature>
<accession>A0AAD1Y871</accession>
<dbReference type="GO" id="GO:0019185">
    <property type="term" value="C:snRNA-activating protein complex"/>
    <property type="evidence" value="ECO:0007669"/>
    <property type="project" value="TreeGrafter"/>
</dbReference>
<feature type="domain" description="Myb-like" evidence="6">
    <location>
        <begin position="137"/>
        <end position="195"/>
    </location>
</feature>
<feature type="domain" description="Myb-like" evidence="6">
    <location>
        <begin position="196"/>
        <end position="246"/>
    </location>
</feature>
<dbReference type="Proteomes" id="UP001295684">
    <property type="component" value="Unassembled WGS sequence"/>
</dbReference>
<keyword evidence="4" id="KW-0539">Nucleus</keyword>
<feature type="compositionally biased region" description="Polar residues" evidence="5">
    <location>
        <begin position="21"/>
        <end position="40"/>
    </location>
</feature>
<feature type="domain" description="HTH myb-type" evidence="7">
    <location>
        <begin position="137"/>
        <end position="199"/>
    </location>
</feature>
<sequence>MKSNHSRNISNDSSGEKQRYNEQSQNSFEGSNSKPQQMQVNVFGENKNDEQSSLDDAMYKKIYNKLLAEKNKRNPSVKKNWGADEIKLLEYAVNTYLKKKKHSADKLTTHDWKEIANFIPGRTESQCLYKWNLTQHKVSFRKSTWHGNEDKILKELVKRHGKKHWQKIANELNERMGPDSKRAGKQCRERWLNHLDDRIIKGPWSFSEDLILLTKQKIIGNKWSDIVQYLPGRTENMVKNRFNTIAKQKREEKRNNSRKKLDDIIGGLEEEKQVEEKDSWIDEKIKELQEAIERKEDDPADNTNLSKISEETKEKKSKMNKRKAKNLQNPSQNGVAATEKPGSQYSNVVFDKYDKNNEQRRIIESTPQQYYLSKRQDSEFSLRGCQSPIDGFPQRRLPQSSNIGSMFETPKNASPNLRKLNDICATMNQEERYINISPLNPPRIIEQRSPIPRDTPKTQQFQRSITDLLSLPTDSSGELQRLHKLKSILEEFTKCSEVQKEKFLFAIDGLISQKSLAQMEKKTIKSDSGSKTSVMNLNNSFKSMENLKEKPLKPTASNKSTKNIKNSLFTMIKEEKDKKDEKPIEKEIKPEPKKEAQDFQKPQVNTISEAKQQDNNLFQKPVQTPTGGMGYNLTPGYENNIRSTYDSMVPSMYASGMFEQGTPSRAMNDFSSTNFPQMIPRSPYLQSPSPAFRNFSGRIGMETPQAGMRNVWEKGQFNLSEMNSPLLNYAGKREPNTPYQGPESHMFKKN</sequence>
<dbReference type="GO" id="GO:0042795">
    <property type="term" value="P:snRNA transcription by RNA polymerase II"/>
    <property type="evidence" value="ECO:0007669"/>
    <property type="project" value="TreeGrafter"/>
</dbReference>
<dbReference type="InterPro" id="IPR009057">
    <property type="entry name" value="Homeodomain-like_sf"/>
</dbReference>
<feature type="compositionally biased region" description="Polar residues" evidence="5">
    <location>
        <begin position="1"/>
        <end position="13"/>
    </location>
</feature>
<keyword evidence="1" id="KW-0805">Transcription regulation</keyword>
<dbReference type="PANTHER" id="PTHR46621:SF1">
    <property type="entry name" value="SNRNA-ACTIVATING PROTEIN COMPLEX SUBUNIT 4"/>
    <property type="match status" value="1"/>
</dbReference>
<dbReference type="PANTHER" id="PTHR46621">
    <property type="entry name" value="SNRNA-ACTIVATING PROTEIN COMPLEX SUBUNIT 4"/>
    <property type="match status" value="1"/>
</dbReference>
<evidence type="ECO:0000313" key="9">
    <source>
        <dbReference type="Proteomes" id="UP001295684"/>
    </source>
</evidence>
<dbReference type="InterPro" id="IPR001005">
    <property type="entry name" value="SANT/Myb"/>
</dbReference>
<dbReference type="Pfam" id="PF13921">
    <property type="entry name" value="Myb_DNA-bind_6"/>
    <property type="match status" value="1"/>
</dbReference>
<dbReference type="GO" id="GO:0042796">
    <property type="term" value="P:snRNA transcription by RNA polymerase III"/>
    <property type="evidence" value="ECO:0007669"/>
    <property type="project" value="TreeGrafter"/>
</dbReference>
<keyword evidence="9" id="KW-1185">Reference proteome</keyword>
<evidence type="ECO:0000259" key="7">
    <source>
        <dbReference type="PROSITE" id="PS51294"/>
    </source>
</evidence>
<evidence type="ECO:0000256" key="4">
    <source>
        <dbReference type="ARBA" id="ARBA00023242"/>
    </source>
</evidence>
<evidence type="ECO:0000256" key="1">
    <source>
        <dbReference type="ARBA" id="ARBA00023015"/>
    </source>
</evidence>
<dbReference type="SMART" id="SM00717">
    <property type="entry name" value="SANT"/>
    <property type="match status" value="3"/>
</dbReference>
<dbReference type="Gene3D" id="1.10.10.60">
    <property type="entry name" value="Homeodomain-like"/>
    <property type="match status" value="3"/>
</dbReference>
<dbReference type="GO" id="GO:0000978">
    <property type="term" value="F:RNA polymerase II cis-regulatory region sequence-specific DNA binding"/>
    <property type="evidence" value="ECO:0007669"/>
    <property type="project" value="TreeGrafter"/>
</dbReference>
<feature type="domain" description="HTH myb-type" evidence="7">
    <location>
        <begin position="201"/>
        <end position="250"/>
    </location>
</feature>
<proteinExistence type="predicted"/>
<feature type="compositionally biased region" description="Polar residues" evidence="5">
    <location>
        <begin position="326"/>
        <end position="343"/>
    </location>
</feature>
<feature type="region of interest" description="Disordered" evidence="5">
    <location>
        <begin position="576"/>
        <end position="599"/>
    </location>
</feature>
<dbReference type="EMBL" id="CAMPGE010028773">
    <property type="protein sequence ID" value="CAI2386279.1"/>
    <property type="molecule type" value="Genomic_DNA"/>
</dbReference>
<gene>
    <name evidence="8" type="ORF">ECRASSUSDP1_LOCUS27889</name>
</gene>